<sequence>MLIRVSIICDIASLSSFWVSGFVSSAKSMEKNVVDKRFREVMKTTLPISTDSPAWHLLRTSRKSSCTLLCLRYYDRCDFAELRTHKWSVRIGKPGNWPRICGVCHRAPGGFLLWEEVLGEVEVAFCFRKLHMNGRLELRKKGLEQDKLSW</sequence>
<name>A0AA88JI38_FICCA</name>
<evidence type="ECO:0000313" key="1">
    <source>
        <dbReference type="EMBL" id="GMN75604.1"/>
    </source>
</evidence>
<evidence type="ECO:0000313" key="2">
    <source>
        <dbReference type="Proteomes" id="UP001187192"/>
    </source>
</evidence>
<organism evidence="1 2">
    <name type="scientific">Ficus carica</name>
    <name type="common">Common fig</name>
    <dbReference type="NCBI Taxonomy" id="3494"/>
    <lineage>
        <taxon>Eukaryota</taxon>
        <taxon>Viridiplantae</taxon>
        <taxon>Streptophyta</taxon>
        <taxon>Embryophyta</taxon>
        <taxon>Tracheophyta</taxon>
        <taxon>Spermatophyta</taxon>
        <taxon>Magnoliopsida</taxon>
        <taxon>eudicotyledons</taxon>
        <taxon>Gunneridae</taxon>
        <taxon>Pentapetalae</taxon>
        <taxon>rosids</taxon>
        <taxon>fabids</taxon>
        <taxon>Rosales</taxon>
        <taxon>Moraceae</taxon>
        <taxon>Ficeae</taxon>
        <taxon>Ficus</taxon>
    </lineage>
</organism>
<gene>
    <name evidence="1" type="ORF">TIFTF001_056551</name>
</gene>
<keyword evidence="2" id="KW-1185">Reference proteome</keyword>
<proteinExistence type="predicted"/>
<reference evidence="1" key="1">
    <citation type="submission" date="2023-07" db="EMBL/GenBank/DDBJ databases">
        <title>draft genome sequence of fig (Ficus carica).</title>
        <authorList>
            <person name="Takahashi T."/>
            <person name="Nishimura K."/>
        </authorList>
    </citation>
    <scope>NUCLEOTIDE SEQUENCE</scope>
</reference>
<dbReference type="Proteomes" id="UP001187192">
    <property type="component" value="Unassembled WGS sequence"/>
</dbReference>
<comment type="caution">
    <text evidence="1">The sequence shown here is derived from an EMBL/GenBank/DDBJ whole genome shotgun (WGS) entry which is preliminary data.</text>
</comment>
<dbReference type="AlphaFoldDB" id="A0AA88JI38"/>
<dbReference type="EMBL" id="BTGU01021133">
    <property type="protein sequence ID" value="GMN75604.1"/>
    <property type="molecule type" value="Genomic_DNA"/>
</dbReference>
<accession>A0AA88JI38</accession>
<protein>
    <submittedName>
        <fullName evidence="1">Uncharacterized protein</fullName>
    </submittedName>
</protein>